<dbReference type="EMBL" id="MAQB02000014">
    <property type="protein sequence ID" value="OFJ46408.1"/>
    <property type="molecule type" value="Genomic_DNA"/>
</dbReference>
<protein>
    <recommendedName>
        <fullName evidence="3">Helix-turn-helix type 11 domain-containing protein</fullName>
    </recommendedName>
</protein>
<evidence type="ECO:0000313" key="2">
    <source>
        <dbReference type="Proteomes" id="UP000092634"/>
    </source>
</evidence>
<reference evidence="1 2" key="1">
    <citation type="submission" date="2016-10" db="EMBL/GenBank/DDBJ databases">
        <title>Updated version of Genome Assembly of Janthinobacterium lividum ERGS5:01.</title>
        <authorList>
            <person name="Kumar R."/>
            <person name="Acharya V."/>
            <person name="Singh D."/>
        </authorList>
    </citation>
    <scope>NUCLEOTIDE SEQUENCE [LARGE SCALE GENOMIC DNA]</scope>
    <source>
        <strain evidence="1 2">ERGS5:01</strain>
    </source>
</reference>
<proteinExistence type="predicted"/>
<dbReference type="Gene3D" id="1.10.10.10">
    <property type="entry name" value="Winged helix-like DNA-binding domain superfamily/Winged helix DNA-binding domain"/>
    <property type="match status" value="1"/>
</dbReference>
<evidence type="ECO:0008006" key="3">
    <source>
        <dbReference type="Google" id="ProtNLM"/>
    </source>
</evidence>
<accession>A0A1E8PJA9</accession>
<sequence length="109" mass="11611">MRKTTPDELLTILSATHIGAANAIGGDQLADQLGVKCRTVRSLVLKLRQSAIAVCGSPESGYFIAETAAEVDATCKLLESHGIHQLTVAARMRNTTLPELLGQMTFSIC</sequence>
<organism evidence="1 2">
    <name type="scientific">Janthinobacterium lividum</name>
    <dbReference type="NCBI Taxonomy" id="29581"/>
    <lineage>
        <taxon>Bacteria</taxon>
        <taxon>Pseudomonadati</taxon>
        <taxon>Pseudomonadota</taxon>
        <taxon>Betaproteobacteria</taxon>
        <taxon>Burkholderiales</taxon>
        <taxon>Oxalobacteraceae</taxon>
        <taxon>Janthinobacterium</taxon>
    </lineage>
</organism>
<dbReference type="Proteomes" id="UP000092634">
    <property type="component" value="Unassembled WGS sequence"/>
</dbReference>
<dbReference type="InterPro" id="IPR036388">
    <property type="entry name" value="WH-like_DNA-bd_sf"/>
</dbReference>
<comment type="caution">
    <text evidence="1">The sequence shown here is derived from an EMBL/GenBank/DDBJ whole genome shotgun (WGS) entry which is preliminary data.</text>
</comment>
<evidence type="ECO:0000313" key="1">
    <source>
        <dbReference type="EMBL" id="OFJ46408.1"/>
    </source>
</evidence>
<dbReference type="AlphaFoldDB" id="A0A1E8PJA9"/>
<name>A0A1E8PJA9_9BURK</name>
<gene>
    <name evidence="1" type="ORF">BA896_021890</name>
</gene>